<keyword evidence="5" id="KW-0378">Hydrolase</keyword>
<dbReference type="SUPFAM" id="SSF52540">
    <property type="entry name" value="P-loop containing nucleoside triphosphate hydrolases"/>
    <property type="match status" value="1"/>
</dbReference>
<keyword evidence="2" id="KW-0533">Nickel</keyword>
<dbReference type="GO" id="GO:0005525">
    <property type="term" value="F:GTP binding"/>
    <property type="evidence" value="ECO:0007669"/>
    <property type="project" value="UniProtKB-KW"/>
</dbReference>
<keyword evidence="3" id="KW-0479">Metal-binding</keyword>
<reference evidence="9 10" key="1">
    <citation type="submission" date="2019-07" db="EMBL/GenBank/DDBJ databases">
        <title>Genomic Encyclopedia of Type Strains, Phase I: the one thousand microbial genomes (KMG-I) project.</title>
        <authorList>
            <person name="Kyrpides N."/>
        </authorList>
    </citation>
    <scope>NUCLEOTIDE SEQUENCE [LARGE SCALE GENOMIC DNA]</scope>
    <source>
        <strain evidence="9 10">DSM 6562</strain>
    </source>
</reference>
<keyword evidence="10" id="KW-1185">Reference proteome</keyword>
<dbReference type="GO" id="GO:0016151">
    <property type="term" value="F:nickel cation binding"/>
    <property type="evidence" value="ECO:0007669"/>
    <property type="project" value="InterPro"/>
</dbReference>
<dbReference type="Pfam" id="PF02492">
    <property type="entry name" value="cobW"/>
    <property type="match status" value="1"/>
</dbReference>
<sequence>MIVSVDINEMKHGSKMKGTVSKLRIIVGRDLLHANAGRAVENRALLDKNRVVAVNLISSPGSGKTTLLEKTAELLRGKMSIGVVVGDLYTARDAQRIERAGVTAVQINTAGLCHLTADMVGRALQEMPLARLDILFVENVGNLVCPAAFDLGEHVKVALLSVTEGIDKPAKYPGIFREAAATVISKADLLPYTDFDLPACLGEMRQINGGQQVFVTSARSGQGLDRWCHWLGQLAGDNLPPVEAGGSYTGGTGG</sequence>
<dbReference type="InterPro" id="IPR003495">
    <property type="entry name" value="CobW/HypB/UreG_nucleotide-bd"/>
</dbReference>
<evidence type="ECO:0000256" key="1">
    <source>
        <dbReference type="ARBA" id="ARBA00006211"/>
    </source>
</evidence>
<dbReference type="PANTHER" id="PTHR30134">
    <property type="entry name" value="HYDROGENASE PROTEIN ASSEMBLY PROTEIN, NICKEL CHAPERONE"/>
    <property type="match status" value="1"/>
</dbReference>
<evidence type="ECO:0000313" key="10">
    <source>
        <dbReference type="Proteomes" id="UP000323166"/>
    </source>
</evidence>
<dbReference type="NCBIfam" id="TIGR00073">
    <property type="entry name" value="hypB"/>
    <property type="match status" value="1"/>
</dbReference>
<proteinExistence type="inferred from homology"/>
<dbReference type="Proteomes" id="UP000323166">
    <property type="component" value="Unassembled WGS sequence"/>
</dbReference>
<keyword evidence="4" id="KW-0547">Nucleotide-binding</keyword>
<dbReference type="InterPro" id="IPR027417">
    <property type="entry name" value="P-loop_NTPase"/>
</dbReference>
<evidence type="ECO:0000256" key="2">
    <source>
        <dbReference type="ARBA" id="ARBA00022596"/>
    </source>
</evidence>
<dbReference type="Gene3D" id="3.40.50.300">
    <property type="entry name" value="P-loop containing nucleotide triphosphate hydrolases"/>
    <property type="match status" value="1"/>
</dbReference>
<dbReference type="InterPro" id="IPR004392">
    <property type="entry name" value="Hyd_mat_HypB"/>
</dbReference>
<dbReference type="PIRSF" id="PIRSF005624">
    <property type="entry name" value="Ni-bind_GTPase"/>
    <property type="match status" value="1"/>
</dbReference>
<feature type="domain" description="CobW/HypB/UreG nucleotide-binding" evidence="8">
    <location>
        <begin position="55"/>
        <end position="214"/>
    </location>
</feature>
<dbReference type="CDD" id="cd05390">
    <property type="entry name" value="HypB"/>
    <property type="match status" value="1"/>
</dbReference>
<comment type="caution">
    <text evidence="9">The sequence shown here is derived from an EMBL/GenBank/DDBJ whole genome shotgun (WGS) entry which is preliminary data.</text>
</comment>
<evidence type="ECO:0000256" key="7">
    <source>
        <dbReference type="ARBA" id="ARBA00023134"/>
    </source>
</evidence>
<evidence type="ECO:0000256" key="3">
    <source>
        <dbReference type="ARBA" id="ARBA00022723"/>
    </source>
</evidence>
<dbReference type="GO" id="GO:0003924">
    <property type="term" value="F:GTPase activity"/>
    <property type="evidence" value="ECO:0007669"/>
    <property type="project" value="InterPro"/>
</dbReference>
<gene>
    <name evidence="9" type="ORF">LX24_01754</name>
</gene>
<evidence type="ECO:0000256" key="6">
    <source>
        <dbReference type="ARBA" id="ARBA00022833"/>
    </source>
</evidence>
<comment type="similarity">
    <text evidence="1">Belongs to the SIMIBI class G3E GTPase family. HypB/HupM subfamily.</text>
</comment>
<evidence type="ECO:0000256" key="4">
    <source>
        <dbReference type="ARBA" id="ARBA00022741"/>
    </source>
</evidence>
<evidence type="ECO:0000313" key="9">
    <source>
        <dbReference type="EMBL" id="TYO95403.1"/>
    </source>
</evidence>
<keyword evidence="6" id="KW-0862">Zinc</keyword>
<dbReference type="GO" id="GO:0008270">
    <property type="term" value="F:zinc ion binding"/>
    <property type="evidence" value="ECO:0007669"/>
    <property type="project" value="TreeGrafter"/>
</dbReference>
<dbReference type="PANTHER" id="PTHR30134:SF2">
    <property type="entry name" value="HYDROGENASE MATURATION FACTOR HYPB"/>
    <property type="match status" value="1"/>
</dbReference>
<dbReference type="EMBL" id="VNHM01000008">
    <property type="protein sequence ID" value="TYO95403.1"/>
    <property type="molecule type" value="Genomic_DNA"/>
</dbReference>
<accession>A0A5S4ZRG9</accession>
<protein>
    <submittedName>
        <fullName evidence="9">Hydrogenase nickel incorporation protein HypB</fullName>
    </submittedName>
</protein>
<dbReference type="GO" id="GO:0051604">
    <property type="term" value="P:protein maturation"/>
    <property type="evidence" value="ECO:0007669"/>
    <property type="project" value="InterPro"/>
</dbReference>
<keyword evidence="7" id="KW-0342">GTP-binding</keyword>
<evidence type="ECO:0000259" key="8">
    <source>
        <dbReference type="Pfam" id="PF02492"/>
    </source>
</evidence>
<name>A0A5S4ZRG9_9FIRM</name>
<organism evidence="9 10">
    <name type="scientific">Desulfallas thermosapovorans DSM 6562</name>
    <dbReference type="NCBI Taxonomy" id="1121431"/>
    <lineage>
        <taxon>Bacteria</taxon>
        <taxon>Bacillati</taxon>
        <taxon>Bacillota</taxon>
        <taxon>Clostridia</taxon>
        <taxon>Eubacteriales</taxon>
        <taxon>Desulfallaceae</taxon>
        <taxon>Desulfallas</taxon>
    </lineage>
</organism>
<dbReference type="AlphaFoldDB" id="A0A5S4ZRG9"/>
<evidence type="ECO:0000256" key="5">
    <source>
        <dbReference type="ARBA" id="ARBA00022801"/>
    </source>
</evidence>